<sequence length="406" mass="44435">MSLAQRLNELASANSEGLLDDDEYRLLRQDVFERYSRNISISVESPAATHGRSPSGVSSSSKKHVTFPAGRGRAQVAFSPSTPSTPTSPPTSTRSKAFVTFGVADLFHRATSRKPAKDIPAASSSNPTNSLKRAFIPRMLFRKQSVDMTSIRTASSGTHNESFPISLHKASLSPGTFSPPRSPTRSKRIITPPSQTKVDTSISDDIFEDGGLTTTAGLRQFIKELETERQRVLKAFDDLENSAAERQKRHAMANALPASTEWLNQDKLASSSMLLPEGHIPNQASNDALSVWSNASISRSKSLSQKPSSPNSIRRKGSISSVSSQGTSLLSVNRPTLSSHTSLSRSSGHLPLGVHGMRSSETVGLEDDMTEIQRRRLEVTRRYEARLEYLRARLKGAELHEKLLKK</sequence>
<feature type="compositionally biased region" description="Low complexity" evidence="1">
    <location>
        <begin position="79"/>
        <end position="93"/>
    </location>
</feature>
<dbReference type="EMBL" id="JAUEPS010000001">
    <property type="protein sequence ID" value="KAK0469727.1"/>
    <property type="molecule type" value="Genomic_DNA"/>
</dbReference>
<keyword evidence="3" id="KW-1185">Reference proteome</keyword>
<reference evidence="2" key="1">
    <citation type="submission" date="2023-06" db="EMBL/GenBank/DDBJ databases">
        <authorList>
            <consortium name="Lawrence Berkeley National Laboratory"/>
            <person name="Ahrendt S."/>
            <person name="Sahu N."/>
            <person name="Indic B."/>
            <person name="Wong-Bajracharya J."/>
            <person name="Merenyi Z."/>
            <person name="Ke H.-M."/>
            <person name="Monk M."/>
            <person name="Kocsube S."/>
            <person name="Drula E."/>
            <person name="Lipzen A."/>
            <person name="Balint B."/>
            <person name="Henrissat B."/>
            <person name="Andreopoulos B."/>
            <person name="Martin F.M."/>
            <person name="Harder C.B."/>
            <person name="Rigling D."/>
            <person name="Ford K.L."/>
            <person name="Foster G.D."/>
            <person name="Pangilinan J."/>
            <person name="Papanicolaou A."/>
            <person name="Barry K."/>
            <person name="LaButti K."/>
            <person name="Viragh M."/>
            <person name="Koriabine M."/>
            <person name="Yan M."/>
            <person name="Riley R."/>
            <person name="Champramary S."/>
            <person name="Plett K.L."/>
            <person name="Tsai I.J."/>
            <person name="Slot J."/>
            <person name="Sipos G."/>
            <person name="Plett J."/>
            <person name="Nagy L.G."/>
            <person name="Grigoriev I.V."/>
        </authorList>
    </citation>
    <scope>NUCLEOTIDE SEQUENCE</scope>
    <source>
        <strain evidence="2">CCBAS 213</strain>
    </source>
</reference>
<dbReference type="GeneID" id="85359824"/>
<dbReference type="RefSeq" id="XP_060339520.1">
    <property type="nucleotide sequence ID" value="XM_060476276.1"/>
</dbReference>
<feature type="region of interest" description="Disordered" evidence="1">
    <location>
        <begin position="169"/>
        <end position="200"/>
    </location>
</feature>
<dbReference type="AlphaFoldDB" id="A0AA39NQ05"/>
<gene>
    <name evidence="2" type="ORF">EV420DRAFT_1634143</name>
</gene>
<comment type="caution">
    <text evidence="2">The sequence shown here is derived from an EMBL/GenBank/DDBJ whole genome shotgun (WGS) entry which is preliminary data.</text>
</comment>
<accession>A0AA39NQ05</accession>
<protein>
    <submittedName>
        <fullName evidence="2">Uncharacterized protein</fullName>
    </submittedName>
</protein>
<evidence type="ECO:0000313" key="2">
    <source>
        <dbReference type="EMBL" id="KAK0469727.1"/>
    </source>
</evidence>
<dbReference type="Proteomes" id="UP001175211">
    <property type="component" value="Unassembled WGS sequence"/>
</dbReference>
<feature type="region of interest" description="Disordered" evidence="1">
    <location>
        <begin position="75"/>
        <end position="94"/>
    </location>
</feature>
<evidence type="ECO:0000313" key="3">
    <source>
        <dbReference type="Proteomes" id="UP001175211"/>
    </source>
</evidence>
<feature type="region of interest" description="Disordered" evidence="1">
    <location>
        <begin position="299"/>
        <end position="365"/>
    </location>
</feature>
<proteinExistence type="predicted"/>
<feature type="compositionally biased region" description="Low complexity" evidence="1">
    <location>
        <begin position="299"/>
        <end position="350"/>
    </location>
</feature>
<organism evidence="2 3">
    <name type="scientific">Armillaria tabescens</name>
    <name type="common">Ringless honey mushroom</name>
    <name type="synonym">Agaricus tabescens</name>
    <dbReference type="NCBI Taxonomy" id="1929756"/>
    <lineage>
        <taxon>Eukaryota</taxon>
        <taxon>Fungi</taxon>
        <taxon>Dikarya</taxon>
        <taxon>Basidiomycota</taxon>
        <taxon>Agaricomycotina</taxon>
        <taxon>Agaricomycetes</taxon>
        <taxon>Agaricomycetidae</taxon>
        <taxon>Agaricales</taxon>
        <taxon>Marasmiineae</taxon>
        <taxon>Physalacriaceae</taxon>
        <taxon>Desarmillaria</taxon>
    </lineage>
</organism>
<feature type="region of interest" description="Disordered" evidence="1">
    <location>
        <begin position="45"/>
        <end position="65"/>
    </location>
</feature>
<evidence type="ECO:0000256" key="1">
    <source>
        <dbReference type="SAM" id="MobiDB-lite"/>
    </source>
</evidence>
<name>A0AA39NQ05_ARMTA</name>